<sequence>MPSAMSQTERTMAWPHLDVESKKARLQLAQWSPGAGRRWTVTTEYTGPALGRIGSGGLVCCVVPLRASEGAAFKCSDRHPRDKGVCEAEGVPTGLAGACVSWSKPPLPQLHTEGNETSFHRNIRARETIAIQTTKMLAASGFPRTLGEPSPLPPPRLQQALIYFLSPKIH</sequence>
<comment type="caution">
    <text evidence="1">The sequence shown here is derived from an EMBL/GenBank/DDBJ whole genome shotgun (WGS) entry which is preliminary data.</text>
</comment>
<dbReference type="Proteomes" id="UP000593571">
    <property type="component" value="Unassembled WGS sequence"/>
</dbReference>
<dbReference type="AlphaFoldDB" id="A0A7J8GBG4"/>
<organism evidence="1 2">
    <name type="scientific">Rousettus aegyptiacus</name>
    <name type="common">Egyptian fruit bat</name>
    <name type="synonym">Pteropus aegyptiacus</name>
    <dbReference type="NCBI Taxonomy" id="9407"/>
    <lineage>
        <taxon>Eukaryota</taxon>
        <taxon>Metazoa</taxon>
        <taxon>Chordata</taxon>
        <taxon>Craniata</taxon>
        <taxon>Vertebrata</taxon>
        <taxon>Euteleostomi</taxon>
        <taxon>Mammalia</taxon>
        <taxon>Eutheria</taxon>
        <taxon>Laurasiatheria</taxon>
        <taxon>Chiroptera</taxon>
        <taxon>Yinpterochiroptera</taxon>
        <taxon>Pteropodoidea</taxon>
        <taxon>Pteropodidae</taxon>
        <taxon>Rousettinae</taxon>
        <taxon>Rousettus</taxon>
    </lineage>
</organism>
<protein>
    <submittedName>
        <fullName evidence="1">Uncharacterized protein</fullName>
    </submittedName>
</protein>
<dbReference type="EMBL" id="JACASE010000006">
    <property type="protein sequence ID" value="KAF6457286.1"/>
    <property type="molecule type" value="Genomic_DNA"/>
</dbReference>
<reference evidence="1 2" key="1">
    <citation type="journal article" date="2020" name="Nature">
        <title>Six reference-quality genomes reveal evolution of bat adaptations.</title>
        <authorList>
            <person name="Jebb D."/>
            <person name="Huang Z."/>
            <person name="Pippel M."/>
            <person name="Hughes G.M."/>
            <person name="Lavrichenko K."/>
            <person name="Devanna P."/>
            <person name="Winkler S."/>
            <person name="Jermiin L.S."/>
            <person name="Skirmuntt E.C."/>
            <person name="Katzourakis A."/>
            <person name="Burkitt-Gray L."/>
            <person name="Ray D.A."/>
            <person name="Sullivan K.A.M."/>
            <person name="Roscito J.G."/>
            <person name="Kirilenko B.M."/>
            <person name="Davalos L.M."/>
            <person name="Corthals A.P."/>
            <person name="Power M.L."/>
            <person name="Jones G."/>
            <person name="Ransome R.D."/>
            <person name="Dechmann D.K.N."/>
            <person name="Locatelli A.G."/>
            <person name="Puechmaille S.J."/>
            <person name="Fedrigo O."/>
            <person name="Jarvis E.D."/>
            <person name="Hiller M."/>
            <person name="Vernes S.C."/>
            <person name="Myers E.W."/>
            <person name="Teeling E.C."/>
        </authorList>
    </citation>
    <scope>NUCLEOTIDE SEQUENCE [LARGE SCALE GENOMIC DNA]</scope>
    <source>
        <strain evidence="1">MRouAeg1</strain>
        <tissue evidence="1">Muscle</tissue>
    </source>
</reference>
<name>A0A7J8GBG4_ROUAE</name>
<accession>A0A7J8GBG4</accession>
<keyword evidence="2" id="KW-1185">Reference proteome</keyword>
<proteinExistence type="predicted"/>
<gene>
    <name evidence="1" type="ORF">HJG63_011801</name>
</gene>
<evidence type="ECO:0000313" key="1">
    <source>
        <dbReference type="EMBL" id="KAF6457286.1"/>
    </source>
</evidence>
<evidence type="ECO:0000313" key="2">
    <source>
        <dbReference type="Proteomes" id="UP000593571"/>
    </source>
</evidence>